<evidence type="ECO:0000313" key="1">
    <source>
        <dbReference type="EMBL" id="MDQ0176290.1"/>
    </source>
</evidence>
<dbReference type="InterPro" id="IPR052927">
    <property type="entry name" value="DCC_oxidoreductase"/>
</dbReference>
<dbReference type="PANTHER" id="PTHR33639:SF2">
    <property type="entry name" value="DUF393 DOMAIN-CONTAINING PROTEIN"/>
    <property type="match status" value="1"/>
</dbReference>
<evidence type="ECO:0000313" key="2">
    <source>
        <dbReference type="Proteomes" id="UP001223586"/>
    </source>
</evidence>
<dbReference type="InterPro" id="IPR007263">
    <property type="entry name" value="DCC1-like"/>
</dbReference>
<dbReference type="PANTHER" id="PTHR33639">
    <property type="entry name" value="THIOL-DISULFIDE OXIDOREDUCTASE DCC"/>
    <property type="match status" value="1"/>
</dbReference>
<dbReference type="EMBL" id="JAUSTT010000011">
    <property type="protein sequence ID" value="MDQ0176290.1"/>
    <property type="molecule type" value="Genomic_DNA"/>
</dbReference>
<dbReference type="RefSeq" id="WP_307229321.1">
    <property type="nucleotide sequence ID" value="NZ_JAUSTT010000011.1"/>
</dbReference>
<sequence>MEILIYDGECNMCSRFIRFISKVNKNPNLHITDFNSNWTNKNVKLDPNVDSMIFIKKNKKYIYSDSIIELLSSTNRIFIPLKIAKIIPKSCRDRGYKFLAKNRRKMMNNNACPLPTDKLKSMYLE</sequence>
<gene>
    <name evidence="1" type="ORF">J2S08_002127</name>
</gene>
<accession>A0ABT9WSL3</accession>
<dbReference type="Pfam" id="PF04134">
    <property type="entry name" value="DCC1-like"/>
    <property type="match status" value="1"/>
</dbReference>
<reference evidence="1 2" key="1">
    <citation type="submission" date="2023-07" db="EMBL/GenBank/DDBJ databases">
        <title>Genomic Encyclopedia of Type Strains, Phase IV (KMG-IV): sequencing the most valuable type-strain genomes for metagenomic binning, comparative biology and taxonomic classification.</title>
        <authorList>
            <person name="Goeker M."/>
        </authorList>
    </citation>
    <scope>NUCLEOTIDE SEQUENCE [LARGE SCALE GENOMIC DNA]</scope>
    <source>
        <strain evidence="1 2">DSM 23837</strain>
    </source>
</reference>
<comment type="caution">
    <text evidence="1">The sequence shown here is derived from an EMBL/GenBank/DDBJ whole genome shotgun (WGS) entry which is preliminary data.</text>
</comment>
<organism evidence="1 2">
    <name type="scientific">Bacillus chungangensis</name>
    <dbReference type="NCBI Taxonomy" id="587633"/>
    <lineage>
        <taxon>Bacteria</taxon>
        <taxon>Bacillati</taxon>
        <taxon>Bacillota</taxon>
        <taxon>Bacilli</taxon>
        <taxon>Bacillales</taxon>
        <taxon>Bacillaceae</taxon>
        <taxon>Bacillus</taxon>
    </lineage>
</organism>
<dbReference type="Proteomes" id="UP001223586">
    <property type="component" value="Unassembled WGS sequence"/>
</dbReference>
<protein>
    <submittedName>
        <fullName evidence="1">DCC family thiol-disulfide oxidoreductase YuxK</fullName>
    </submittedName>
</protein>
<name>A0ABT9WSL3_9BACI</name>
<proteinExistence type="predicted"/>
<keyword evidence="2" id="KW-1185">Reference proteome</keyword>